<gene>
    <name evidence="2" type="ORF">QWZ16_23510</name>
</gene>
<keyword evidence="1" id="KW-0812">Transmembrane</keyword>
<dbReference type="EMBL" id="JAUFQC010000027">
    <property type="protein sequence ID" value="MDN3612571.1"/>
    <property type="molecule type" value="Genomic_DNA"/>
</dbReference>
<evidence type="ECO:0000313" key="2">
    <source>
        <dbReference type="EMBL" id="MDN3612571.1"/>
    </source>
</evidence>
<organism evidence="2 3">
    <name type="scientific">Vibrio ostreicida</name>
    <dbReference type="NCBI Taxonomy" id="526588"/>
    <lineage>
        <taxon>Bacteria</taxon>
        <taxon>Pseudomonadati</taxon>
        <taxon>Pseudomonadota</taxon>
        <taxon>Gammaproteobacteria</taxon>
        <taxon>Vibrionales</taxon>
        <taxon>Vibrionaceae</taxon>
        <taxon>Vibrio</taxon>
    </lineage>
</organism>
<accession>A0ABT8BZQ8</accession>
<dbReference type="RefSeq" id="WP_076589157.1">
    <property type="nucleotide sequence ID" value="NZ_JABEYA020000006.1"/>
</dbReference>
<evidence type="ECO:0000256" key="1">
    <source>
        <dbReference type="SAM" id="Phobius"/>
    </source>
</evidence>
<reference evidence="3" key="1">
    <citation type="journal article" date="2019" name="Int. J. Syst. Evol. Microbiol.">
        <title>The Global Catalogue of Microorganisms (GCM) 10K type strain sequencing project: providing services to taxonomists for standard genome sequencing and annotation.</title>
        <authorList>
            <consortium name="The Broad Institute Genomics Platform"/>
            <consortium name="The Broad Institute Genome Sequencing Center for Infectious Disease"/>
            <person name="Wu L."/>
            <person name="Ma J."/>
        </authorList>
    </citation>
    <scope>NUCLEOTIDE SEQUENCE [LARGE SCALE GENOMIC DNA]</scope>
    <source>
        <strain evidence="3">CECT 7398</strain>
    </source>
</reference>
<name>A0ABT8BZQ8_9VIBR</name>
<keyword evidence="1" id="KW-1133">Transmembrane helix</keyword>
<keyword evidence="3" id="KW-1185">Reference proteome</keyword>
<evidence type="ECO:0008006" key="4">
    <source>
        <dbReference type="Google" id="ProtNLM"/>
    </source>
</evidence>
<dbReference type="Proteomes" id="UP001238540">
    <property type="component" value="Unassembled WGS sequence"/>
</dbReference>
<keyword evidence="1" id="KW-0472">Membrane</keyword>
<protein>
    <recommendedName>
        <fullName evidence="4">SMODS and SLOG-associating 2TM effector domain-containing protein</fullName>
    </recommendedName>
</protein>
<feature type="transmembrane region" description="Helical" evidence="1">
    <location>
        <begin position="54"/>
        <end position="73"/>
    </location>
</feature>
<feature type="transmembrane region" description="Helical" evidence="1">
    <location>
        <begin position="79"/>
        <end position="99"/>
    </location>
</feature>
<proteinExistence type="predicted"/>
<evidence type="ECO:0000313" key="3">
    <source>
        <dbReference type="Proteomes" id="UP001238540"/>
    </source>
</evidence>
<sequence length="193" mass="22611">MEIVQKKGKNKVTFSFGQDRLNYACEGASGKSDVDLYYGDLSKKRSERIEQNEWLRNVGVLWIGIGIFQSAYGSFTHQALYFDPMWFFIGSACLIWAMLSKITYSVYKTEDVNLFIIQDKQHDTIVDALMSRRKEQLLAWYADINMENELASEINKFKWLVEQEVLSEEESKQKIEEVTYYHKEQGNTERVLN</sequence>
<comment type="caution">
    <text evidence="2">The sequence shown here is derived from an EMBL/GenBank/DDBJ whole genome shotgun (WGS) entry which is preliminary data.</text>
</comment>